<feature type="region of interest" description="Disordered" evidence="2">
    <location>
        <begin position="10"/>
        <end position="33"/>
    </location>
</feature>
<comment type="caution">
    <text evidence="4">The sequence shown here is derived from an EMBL/GenBank/DDBJ whole genome shotgun (WGS) entry which is preliminary data.</text>
</comment>
<gene>
    <name evidence="4" type="ORF">HNR06_002003</name>
</gene>
<dbReference type="EMBL" id="JACCHL010000001">
    <property type="protein sequence ID" value="NYH52414.1"/>
    <property type="molecule type" value="Genomic_DNA"/>
</dbReference>
<keyword evidence="1" id="KW-0808">Transferase</keyword>
<dbReference type="Pfam" id="PF13581">
    <property type="entry name" value="HATPase_c_2"/>
    <property type="match status" value="1"/>
</dbReference>
<dbReference type="PANTHER" id="PTHR35526:SF3">
    <property type="entry name" value="ANTI-SIGMA-F FACTOR RSBW"/>
    <property type="match status" value="1"/>
</dbReference>
<proteinExistence type="predicted"/>
<accession>A0A7Z0BKI1</accession>
<dbReference type="InterPro" id="IPR003594">
    <property type="entry name" value="HATPase_dom"/>
</dbReference>
<feature type="domain" description="Histidine kinase/HSP90-like ATPase" evidence="3">
    <location>
        <begin position="49"/>
        <end position="168"/>
    </location>
</feature>
<keyword evidence="1" id="KW-0418">Kinase</keyword>
<protein>
    <submittedName>
        <fullName evidence="4">Anti-sigma regulatory factor (Ser/Thr protein kinase)</fullName>
    </submittedName>
</protein>
<evidence type="ECO:0000259" key="3">
    <source>
        <dbReference type="Pfam" id="PF13581"/>
    </source>
</evidence>
<dbReference type="AlphaFoldDB" id="A0A7Z0BKI1"/>
<organism evidence="4 5">
    <name type="scientific">Nocardiopsis sinuspersici</name>
    <dbReference type="NCBI Taxonomy" id="501010"/>
    <lineage>
        <taxon>Bacteria</taxon>
        <taxon>Bacillati</taxon>
        <taxon>Actinomycetota</taxon>
        <taxon>Actinomycetes</taxon>
        <taxon>Streptosporangiales</taxon>
        <taxon>Nocardiopsidaceae</taxon>
        <taxon>Nocardiopsis</taxon>
    </lineage>
</organism>
<dbReference type="GO" id="GO:0004674">
    <property type="term" value="F:protein serine/threonine kinase activity"/>
    <property type="evidence" value="ECO:0007669"/>
    <property type="project" value="UniProtKB-KW"/>
</dbReference>
<evidence type="ECO:0000313" key="4">
    <source>
        <dbReference type="EMBL" id="NYH52414.1"/>
    </source>
</evidence>
<dbReference type="InterPro" id="IPR050267">
    <property type="entry name" value="Anti-sigma-factor_SerPK"/>
</dbReference>
<name>A0A7Z0BKI1_9ACTN</name>
<evidence type="ECO:0000313" key="5">
    <source>
        <dbReference type="Proteomes" id="UP000584931"/>
    </source>
</evidence>
<dbReference type="InterPro" id="IPR036890">
    <property type="entry name" value="HATPase_C_sf"/>
</dbReference>
<dbReference type="PANTHER" id="PTHR35526">
    <property type="entry name" value="ANTI-SIGMA-F FACTOR RSBW-RELATED"/>
    <property type="match status" value="1"/>
</dbReference>
<dbReference type="CDD" id="cd16936">
    <property type="entry name" value="HATPase_RsbW-like"/>
    <property type="match status" value="1"/>
</dbReference>
<reference evidence="4 5" key="1">
    <citation type="submission" date="2020-07" db="EMBL/GenBank/DDBJ databases">
        <title>Sequencing the genomes of 1000 actinobacteria strains.</title>
        <authorList>
            <person name="Klenk H.-P."/>
        </authorList>
    </citation>
    <scope>NUCLEOTIDE SEQUENCE [LARGE SCALE GENOMIC DNA]</scope>
    <source>
        <strain evidence="4 5">DSM 45278</strain>
    </source>
</reference>
<dbReference type="Proteomes" id="UP000584931">
    <property type="component" value="Unassembled WGS sequence"/>
</dbReference>
<evidence type="ECO:0000256" key="2">
    <source>
        <dbReference type="SAM" id="MobiDB-lite"/>
    </source>
</evidence>
<dbReference type="RefSeq" id="WP_179809863.1">
    <property type="nucleotide sequence ID" value="NZ_JACCHL010000001.1"/>
</dbReference>
<evidence type="ECO:0000256" key="1">
    <source>
        <dbReference type="ARBA" id="ARBA00022527"/>
    </source>
</evidence>
<dbReference type="Gene3D" id="3.30.565.10">
    <property type="entry name" value="Histidine kinase-like ATPase, C-terminal domain"/>
    <property type="match status" value="1"/>
</dbReference>
<keyword evidence="1" id="KW-0723">Serine/threonine-protein kinase</keyword>
<sequence length="179" mass="19525">MGKVIEMDAERLQGSNGDRLPRRLGDSRSNAPLAFDEGRPHLGAALVLPGEPDQVAVMRRRIRSRTTGRSPETDAVVLLASELFTNSLRHSRSGGPGGEVTVAVFKLPGRYQIRVTDQGPRESGEDDSFPHLRTLDPLSEGGFGLRLVANEASRWGTIHEDGRTTVWFEIDRVSPALGS</sequence>
<dbReference type="SUPFAM" id="SSF55874">
    <property type="entry name" value="ATPase domain of HSP90 chaperone/DNA topoisomerase II/histidine kinase"/>
    <property type="match status" value="1"/>
</dbReference>